<dbReference type="Proteomes" id="UP001057291">
    <property type="component" value="Unassembled WGS sequence"/>
</dbReference>
<proteinExistence type="predicted"/>
<keyword evidence="2" id="KW-1185">Reference proteome</keyword>
<comment type="caution">
    <text evidence="1">The sequence shown here is derived from an EMBL/GenBank/DDBJ whole genome shotgun (WGS) entry which is preliminary data.</text>
</comment>
<protein>
    <recommendedName>
        <fullName evidence="3">DUF2642 domain-containing protein</fullName>
    </recommendedName>
</protein>
<dbReference type="EMBL" id="BOQE01000001">
    <property type="protein sequence ID" value="GIM45197.1"/>
    <property type="molecule type" value="Genomic_DNA"/>
</dbReference>
<gene>
    <name evidence="1" type="ORF">DNHGIG_07460</name>
</gene>
<sequence>MVEDTKESSKFADSIKDPKHMDEDKFDEFLQKLKYSWVQINRDGSDRIEGMLINCFEDHVIVIDETEEVRPIPKSLIRNISPGRANEDDKPTWNRIGIKKDQECKPYPHPLEEQSFLERIPVNICNTSEKVPRFNVTMEKGTNEEVHRIIIEIRFA</sequence>
<evidence type="ECO:0000313" key="2">
    <source>
        <dbReference type="Proteomes" id="UP001057291"/>
    </source>
</evidence>
<evidence type="ECO:0008006" key="3">
    <source>
        <dbReference type="Google" id="ProtNLM"/>
    </source>
</evidence>
<reference evidence="1" key="1">
    <citation type="journal article" date="2023" name="Int. J. Syst. Evol. Microbiol.">
        <title>Collibacillus ludicampi gen. nov., sp. nov., a new soil bacterium of the family Alicyclobacillaceae.</title>
        <authorList>
            <person name="Jojima T."/>
            <person name="Ioku Y."/>
            <person name="Fukuta Y."/>
            <person name="Shirasaka N."/>
            <person name="Matsumura Y."/>
            <person name="Mori M."/>
        </authorList>
    </citation>
    <scope>NUCLEOTIDE SEQUENCE</scope>
    <source>
        <strain evidence="1">TP075</strain>
    </source>
</reference>
<dbReference type="RefSeq" id="WP_282198421.1">
    <property type="nucleotide sequence ID" value="NZ_BOQE01000001.1"/>
</dbReference>
<accession>A0AAV4LBN2</accession>
<name>A0AAV4LBN2_9BACL</name>
<organism evidence="1 2">
    <name type="scientific">Collibacillus ludicampi</name>
    <dbReference type="NCBI Taxonomy" id="2771369"/>
    <lineage>
        <taxon>Bacteria</taxon>
        <taxon>Bacillati</taxon>
        <taxon>Bacillota</taxon>
        <taxon>Bacilli</taxon>
        <taxon>Bacillales</taxon>
        <taxon>Alicyclobacillaceae</taxon>
        <taxon>Collibacillus</taxon>
    </lineage>
</organism>
<evidence type="ECO:0000313" key="1">
    <source>
        <dbReference type="EMBL" id="GIM45197.1"/>
    </source>
</evidence>
<dbReference type="AlphaFoldDB" id="A0AAV4LBN2"/>